<dbReference type="InterPro" id="IPR036396">
    <property type="entry name" value="Cyt_P450_sf"/>
</dbReference>
<keyword evidence="2" id="KW-0503">Monooxygenase</keyword>
<sequence length="400" mass="44187">MPTIPVSDVDLYTDEARTDPYAIYAELRDLGPVVHLSRHDLYALPRYDEVRAALSDWRTFSSARGVFVDPAMNAQLEGITLCSDPPEHTAMRSVLGRPLRADRMREITPRIEAEAERVVTELVERGRFEVVTELAEHLPMTVVSDLVGLPDHGRAKMLEWAEAIWDVQGPADERAAAAGPAVAEFLAFAEHDAVPGALRPDGWAAHLYQAADRGEISHGQCPAMMLDYVTPSLDTTILAIANAVWQFASHPQQWDLLRADRSLIPHAINESLRRDTPVPQFSRVLTEDHEIGGFSLAAGSRVALLYGSANRDERHYPDPDRFDITRRPSDHLAFGRGEHVCVGIHLARLEMGTLLERLADQVARFDTVTSRPLINNGLRGLAHLEVTVERAGDGSRGSAA</sequence>
<dbReference type="SUPFAM" id="SSF48264">
    <property type="entry name" value="Cytochrome P450"/>
    <property type="match status" value="1"/>
</dbReference>
<dbReference type="InterPro" id="IPR017972">
    <property type="entry name" value="Cyt_P450_CS"/>
</dbReference>
<dbReference type="PRINTS" id="PR00359">
    <property type="entry name" value="BP450"/>
</dbReference>
<dbReference type="RefSeq" id="WP_245350728.1">
    <property type="nucleotide sequence ID" value="NZ_JAGINU010000001.1"/>
</dbReference>
<gene>
    <name evidence="3" type="ORF">JOF36_001714</name>
</gene>
<dbReference type="PANTHER" id="PTHR46696">
    <property type="entry name" value="P450, PUTATIVE (EUROFUNG)-RELATED"/>
    <property type="match status" value="1"/>
</dbReference>
<dbReference type="InterPro" id="IPR001128">
    <property type="entry name" value="Cyt_P450"/>
</dbReference>
<dbReference type="InterPro" id="IPR002397">
    <property type="entry name" value="Cyt_P450_B"/>
</dbReference>
<evidence type="ECO:0000313" key="3">
    <source>
        <dbReference type="EMBL" id="MBP2366018.1"/>
    </source>
</evidence>
<dbReference type="Proteomes" id="UP001519295">
    <property type="component" value="Unassembled WGS sequence"/>
</dbReference>
<dbReference type="Gene3D" id="1.10.630.10">
    <property type="entry name" value="Cytochrome P450"/>
    <property type="match status" value="1"/>
</dbReference>
<comment type="caution">
    <text evidence="3">The sequence shown here is derived from an EMBL/GenBank/DDBJ whole genome shotgun (WGS) entry which is preliminary data.</text>
</comment>
<evidence type="ECO:0000256" key="1">
    <source>
        <dbReference type="ARBA" id="ARBA00010617"/>
    </source>
</evidence>
<proteinExistence type="inferred from homology"/>
<comment type="similarity">
    <text evidence="1 2">Belongs to the cytochrome P450 family.</text>
</comment>
<dbReference type="PROSITE" id="PS00086">
    <property type="entry name" value="CYTOCHROME_P450"/>
    <property type="match status" value="1"/>
</dbReference>
<accession>A0ABS4VQ11</accession>
<keyword evidence="4" id="KW-1185">Reference proteome</keyword>
<name>A0ABS4VQ11_9PSEU</name>
<dbReference type="CDD" id="cd11037">
    <property type="entry name" value="CYP199A2-like"/>
    <property type="match status" value="1"/>
</dbReference>
<keyword evidence="2" id="KW-0560">Oxidoreductase</keyword>
<organism evidence="3 4">
    <name type="scientific">Pseudonocardia parietis</name>
    <dbReference type="NCBI Taxonomy" id="570936"/>
    <lineage>
        <taxon>Bacteria</taxon>
        <taxon>Bacillati</taxon>
        <taxon>Actinomycetota</taxon>
        <taxon>Actinomycetes</taxon>
        <taxon>Pseudonocardiales</taxon>
        <taxon>Pseudonocardiaceae</taxon>
        <taxon>Pseudonocardia</taxon>
    </lineage>
</organism>
<keyword evidence="2" id="KW-0349">Heme</keyword>
<dbReference type="Pfam" id="PF00067">
    <property type="entry name" value="p450"/>
    <property type="match status" value="1"/>
</dbReference>
<evidence type="ECO:0000313" key="4">
    <source>
        <dbReference type="Proteomes" id="UP001519295"/>
    </source>
</evidence>
<evidence type="ECO:0000256" key="2">
    <source>
        <dbReference type="RuleBase" id="RU000461"/>
    </source>
</evidence>
<dbReference type="EMBL" id="JAGINU010000001">
    <property type="protein sequence ID" value="MBP2366018.1"/>
    <property type="molecule type" value="Genomic_DNA"/>
</dbReference>
<reference evidence="3 4" key="1">
    <citation type="submission" date="2021-03" db="EMBL/GenBank/DDBJ databases">
        <title>Sequencing the genomes of 1000 actinobacteria strains.</title>
        <authorList>
            <person name="Klenk H.-P."/>
        </authorList>
    </citation>
    <scope>NUCLEOTIDE SEQUENCE [LARGE SCALE GENOMIC DNA]</scope>
    <source>
        <strain evidence="3 4">DSM 45256</strain>
    </source>
</reference>
<keyword evidence="2" id="KW-0408">Iron</keyword>
<protein>
    <submittedName>
        <fullName evidence="3">Cytochrome P450</fullName>
    </submittedName>
</protein>
<keyword evidence="2" id="KW-0479">Metal-binding</keyword>
<dbReference type="PANTHER" id="PTHR46696:SF1">
    <property type="entry name" value="CYTOCHROME P450 YJIB-RELATED"/>
    <property type="match status" value="1"/>
</dbReference>